<dbReference type="AlphaFoldDB" id="A0A0R1HW31"/>
<name>A0A0R1HW31_9LACO</name>
<evidence type="ECO:0000313" key="2">
    <source>
        <dbReference type="Proteomes" id="UP000050911"/>
    </source>
</evidence>
<evidence type="ECO:0000313" key="1">
    <source>
        <dbReference type="EMBL" id="KRK47713.1"/>
    </source>
</evidence>
<dbReference type="OrthoDB" id="2248271at2"/>
<comment type="caution">
    <text evidence="1">The sequence shown here is derived from an EMBL/GenBank/DDBJ whole genome shotgun (WGS) entry which is preliminary data.</text>
</comment>
<reference evidence="1 2" key="1">
    <citation type="journal article" date="2015" name="Genome Announc.">
        <title>Expanding the biotechnology potential of lactobacilli through comparative genomics of 213 strains and associated genera.</title>
        <authorList>
            <person name="Sun Z."/>
            <person name="Harris H.M."/>
            <person name="McCann A."/>
            <person name="Guo C."/>
            <person name="Argimon S."/>
            <person name="Zhang W."/>
            <person name="Yang X."/>
            <person name="Jeffery I.B."/>
            <person name="Cooney J.C."/>
            <person name="Kagawa T.F."/>
            <person name="Liu W."/>
            <person name="Song Y."/>
            <person name="Salvetti E."/>
            <person name="Wrobel A."/>
            <person name="Rasinkangas P."/>
            <person name="Parkhill J."/>
            <person name="Rea M.C."/>
            <person name="O'Sullivan O."/>
            <person name="Ritari J."/>
            <person name="Douillard F.P."/>
            <person name="Paul Ross R."/>
            <person name="Yang R."/>
            <person name="Briner A.E."/>
            <person name="Felis G.E."/>
            <person name="de Vos W.M."/>
            <person name="Barrangou R."/>
            <person name="Klaenhammer T.R."/>
            <person name="Caufield P.W."/>
            <person name="Cui Y."/>
            <person name="Zhang H."/>
            <person name="O'Toole P.W."/>
        </authorList>
    </citation>
    <scope>NUCLEOTIDE SEQUENCE [LARGE SCALE GENOMIC DNA]</scope>
    <source>
        <strain evidence="1 2">JCM 15530</strain>
    </source>
</reference>
<accession>A0A0R1HW31</accession>
<dbReference type="STRING" id="1302272.FC96_GL002198"/>
<organism evidence="1 2">
    <name type="scientific">Secundilactobacillus kimchicus JCM 15530</name>
    <dbReference type="NCBI Taxonomy" id="1302272"/>
    <lineage>
        <taxon>Bacteria</taxon>
        <taxon>Bacillati</taxon>
        <taxon>Bacillota</taxon>
        <taxon>Bacilli</taxon>
        <taxon>Lactobacillales</taxon>
        <taxon>Lactobacillaceae</taxon>
        <taxon>Secundilactobacillus</taxon>
    </lineage>
</organism>
<dbReference type="Proteomes" id="UP000050911">
    <property type="component" value="Unassembled WGS sequence"/>
</dbReference>
<protein>
    <submittedName>
        <fullName evidence="1">Uncharacterized protein</fullName>
    </submittedName>
</protein>
<sequence length="108" mass="11921">MEIDVPVNMNEVEVVVSKRQENGEDVTVESIIKETVLDSFQAYLDTAEEGHYDSAKWDGDNLKVVDIMGADGAVVKPMTTDFVADFKLNADALFFYLQDEAGKAAEGR</sequence>
<dbReference type="RefSeq" id="WP_054661131.1">
    <property type="nucleotide sequence ID" value="NZ_AZCX01000006.1"/>
</dbReference>
<proteinExistence type="predicted"/>
<gene>
    <name evidence="1" type="ORF">FC96_GL002198</name>
</gene>
<dbReference type="EMBL" id="AZCX01000006">
    <property type="protein sequence ID" value="KRK47713.1"/>
    <property type="molecule type" value="Genomic_DNA"/>
</dbReference>
<keyword evidence="2" id="KW-1185">Reference proteome</keyword>
<dbReference type="PATRIC" id="fig|1302272.5.peg.2247"/>